<dbReference type="AlphaFoldDB" id="X0ZDK9"/>
<comment type="caution">
    <text evidence="1">The sequence shown here is derived from an EMBL/GenBank/DDBJ whole genome shotgun (WGS) entry which is preliminary data.</text>
</comment>
<sequence length="38" mass="4477">PGYYYYRAMEPALLIRQPVGSVFPHRNIRCGNVLRRRG</sequence>
<protein>
    <submittedName>
        <fullName evidence="1">Uncharacterized protein</fullName>
    </submittedName>
</protein>
<feature type="non-terminal residue" evidence="1">
    <location>
        <position position="1"/>
    </location>
</feature>
<proteinExistence type="predicted"/>
<dbReference type="EMBL" id="BARS01058211">
    <property type="protein sequence ID" value="GAG46441.1"/>
    <property type="molecule type" value="Genomic_DNA"/>
</dbReference>
<organism evidence="1">
    <name type="scientific">marine sediment metagenome</name>
    <dbReference type="NCBI Taxonomy" id="412755"/>
    <lineage>
        <taxon>unclassified sequences</taxon>
        <taxon>metagenomes</taxon>
        <taxon>ecological metagenomes</taxon>
    </lineage>
</organism>
<evidence type="ECO:0000313" key="1">
    <source>
        <dbReference type="EMBL" id="GAG46441.1"/>
    </source>
</evidence>
<accession>X0ZDK9</accession>
<gene>
    <name evidence="1" type="ORF">S01H1_85002</name>
</gene>
<reference evidence="1" key="1">
    <citation type="journal article" date="2014" name="Front. Microbiol.">
        <title>High frequency of phylogenetically diverse reductive dehalogenase-homologous genes in deep subseafloor sedimentary metagenomes.</title>
        <authorList>
            <person name="Kawai M."/>
            <person name="Futagami T."/>
            <person name="Toyoda A."/>
            <person name="Takaki Y."/>
            <person name="Nishi S."/>
            <person name="Hori S."/>
            <person name="Arai W."/>
            <person name="Tsubouchi T."/>
            <person name="Morono Y."/>
            <person name="Uchiyama I."/>
            <person name="Ito T."/>
            <person name="Fujiyama A."/>
            <person name="Inagaki F."/>
            <person name="Takami H."/>
        </authorList>
    </citation>
    <scope>NUCLEOTIDE SEQUENCE</scope>
    <source>
        <strain evidence="1">Expedition CK06-06</strain>
    </source>
</reference>
<name>X0ZDK9_9ZZZZ</name>